<sequence length="430" mass="48869">MGGERPTGRGVKEKVEMPEGVEIHGKSLRISFTWRLNRYRETLSLPVTKANIKFAVRKREAVLHDIGLGTFDYARHFPDSKHAKNVSRTRDERLKVLVARYKPLKAVDITHETERRYGLALDICIDLLGPERYASILLSEDIQRLRVDLLAGRQLTTVNHYLAALAGFLAWCEKNEYCRPGLAEECSRFEVSDRTPDPLNYSEYELVKTKGCLHPADGASVTLAVYSGLRPGELCGVAREDIDLESGKLEVRRSITNSGTFKVPKTGKARTILLLPPALEACRILLDIPSPAPQHEVTVQINRHESRVDTVTPLISPLLQAKRKKVNPWFRPTSWNSKWHNIQRRAGIRPRRPYQTRHTYACWCLTAHGNLAFIAKQMGHKDFTMLVKVYAAWMDDESPSELNRIWTGMQNIHKIAPMLPHKLETVSVTT</sequence>
<dbReference type="Pfam" id="PF00589">
    <property type="entry name" value="Phage_integrase"/>
    <property type="match status" value="1"/>
</dbReference>
<dbReference type="GO" id="GO:0003677">
    <property type="term" value="F:DNA binding"/>
    <property type="evidence" value="ECO:0007669"/>
    <property type="project" value="InterPro"/>
</dbReference>
<gene>
    <name evidence="4" type="ORF">A9C11_23795</name>
</gene>
<dbReference type="PROSITE" id="PS51898">
    <property type="entry name" value="TYR_RECOMBINASE"/>
    <property type="match status" value="1"/>
</dbReference>
<evidence type="ECO:0000259" key="3">
    <source>
        <dbReference type="PROSITE" id="PS51898"/>
    </source>
</evidence>
<reference evidence="4 5" key="1">
    <citation type="submission" date="2016-05" db="EMBL/GenBank/DDBJ databases">
        <title>Genome Sequence of Pseudomonas citronellolis Strain SJTE-3, an Estrogens and Persistent Organic Pollutants degradation strain.</title>
        <authorList>
            <person name="Liang R."/>
        </authorList>
    </citation>
    <scope>NUCLEOTIDE SEQUENCE [LARGE SCALE GENOMIC DNA]</scope>
    <source>
        <strain evidence="4 5">SJTE-3</strain>
    </source>
</reference>
<dbReference type="Gene3D" id="1.10.443.10">
    <property type="entry name" value="Intergrase catalytic core"/>
    <property type="match status" value="1"/>
</dbReference>
<dbReference type="GO" id="GO:0006310">
    <property type="term" value="P:DNA recombination"/>
    <property type="evidence" value="ECO:0007669"/>
    <property type="project" value="UniProtKB-KW"/>
</dbReference>
<dbReference type="EMBL" id="CP015878">
    <property type="protein sequence ID" value="ANI16807.1"/>
    <property type="molecule type" value="Genomic_DNA"/>
</dbReference>
<accession>A0A1A9KGU8</accession>
<dbReference type="Proteomes" id="UP000077748">
    <property type="component" value="Chromosome"/>
</dbReference>
<keyword evidence="2" id="KW-0233">DNA recombination</keyword>
<evidence type="ECO:0000313" key="4">
    <source>
        <dbReference type="EMBL" id="ANI16807.1"/>
    </source>
</evidence>
<dbReference type="CDD" id="cd01189">
    <property type="entry name" value="INT_ICEBs1_C_like"/>
    <property type="match status" value="1"/>
</dbReference>
<dbReference type="InterPro" id="IPR013762">
    <property type="entry name" value="Integrase-like_cat_sf"/>
</dbReference>
<dbReference type="SUPFAM" id="SSF56349">
    <property type="entry name" value="DNA breaking-rejoining enzymes"/>
    <property type="match status" value="1"/>
</dbReference>
<dbReference type="InterPro" id="IPR022000">
    <property type="entry name" value="Min27-like_integrase_DNA_bind"/>
</dbReference>
<evidence type="ECO:0000313" key="5">
    <source>
        <dbReference type="Proteomes" id="UP000077748"/>
    </source>
</evidence>
<evidence type="ECO:0000256" key="2">
    <source>
        <dbReference type="ARBA" id="ARBA00023172"/>
    </source>
</evidence>
<dbReference type="Pfam" id="PF12167">
    <property type="entry name" value="Arm-DNA-bind_2"/>
    <property type="match status" value="1"/>
</dbReference>
<dbReference type="InterPro" id="IPR002104">
    <property type="entry name" value="Integrase_catalytic"/>
</dbReference>
<keyword evidence="1" id="KW-0229">DNA integration</keyword>
<dbReference type="PANTHER" id="PTHR30349">
    <property type="entry name" value="PHAGE INTEGRASE-RELATED"/>
    <property type="match status" value="1"/>
</dbReference>
<dbReference type="PANTHER" id="PTHR30349:SF36">
    <property type="entry name" value="PROPHAGE INTEGRASE INTR-RELATED"/>
    <property type="match status" value="1"/>
</dbReference>
<dbReference type="InterPro" id="IPR011010">
    <property type="entry name" value="DNA_brk_join_enz"/>
</dbReference>
<dbReference type="AlphaFoldDB" id="A0A1A9KGU8"/>
<dbReference type="GO" id="GO:0015074">
    <property type="term" value="P:DNA integration"/>
    <property type="evidence" value="ECO:0007669"/>
    <property type="project" value="UniProtKB-KW"/>
</dbReference>
<proteinExistence type="predicted"/>
<organism evidence="4 5">
    <name type="scientific">Pseudomonas citronellolis</name>
    <dbReference type="NCBI Taxonomy" id="53408"/>
    <lineage>
        <taxon>Bacteria</taxon>
        <taxon>Pseudomonadati</taxon>
        <taxon>Pseudomonadota</taxon>
        <taxon>Gammaproteobacteria</taxon>
        <taxon>Pseudomonadales</taxon>
        <taxon>Pseudomonadaceae</taxon>
        <taxon>Pseudomonas</taxon>
    </lineage>
</organism>
<name>A0A1A9KGU8_9PSED</name>
<evidence type="ECO:0000256" key="1">
    <source>
        <dbReference type="ARBA" id="ARBA00022908"/>
    </source>
</evidence>
<feature type="domain" description="Tyr recombinase" evidence="3">
    <location>
        <begin position="194"/>
        <end position="404"/>
    </location>
</feature>
<dbReference type="InterPro" id="IPR050090">
    <property type="entry name" value="Tyrosine_recombinase_XerCD"/>
</dbReference>
<protein>
    <submittedName>
        <fullName evidence="4">Integrase</fullName>
    </submittedName>
</protein>